<dbReference type="OrthoDB" id="9807115at2"/>
<keyword evidence="3" id="KW-1003">Cell membrane</keyword>
<keyword evidence="7 9" id="KW-0472">Membrane</keyword>
<dbReference type="GO" id="GO:0005886">
    <property type="term" value="C:plasma membrane"/>
    <property type="evidence" value="ECO:0007669"/>
    <property type="project" value="UniProtKB-SubCell"/>
</dbReference>
<evidence type="ECO:0000256" key="9">
    <source>
        <dbReference type="SAM" id="Phobius"/>
    </source>
</evidence>
<comment type="subcellular location">
    <subcellularLocation>
        <location evidence="1">Cell membrane</location>
        <topology evidence="1">Multi-pass membrane protein</topology>
    </subcellularLocation>
</comment>
<sequence length="439" mass="45001">MTAHRKRAGSALLFVLGALLLSLFTGTPASAQAGWGFIPRVVDQGGTGVAGVSVTVKNGDAVLGQTTTDATGNGKTVAVPGKGVYTLVFDTSATPAGFVGGKVYAVEKEVGAANTLPTQRVLVSLTEHANGGVVGKAAGPADEGPAFSTAIFLQHVVSGLNLGLLLAIATIGLSLIHGTTRLMNFAHGENVTFGALIAFLFCVVFGLPLVIAGLIAVAAGAVFGWLQNAGLWHPLRRKGVGIVPTMIASIGVGLAVRYLYFAIFGSGTRRVTGETIPSVTIGSVVLPVSAYLSMAISLAVLIAIGCWIKYSHLGKATRAVSANSPLASASGIDVEHTIRVVWILAGAMSALSGVLLALLNDVSYDMGFKSLLLMFAAMILGGLGTAFGALVGSLVVGLFTEVLVTWLPPDMKYVGALVVLVLVLLVRPQGIFGRKERIG</sequence>
<keyword evidence="4 9" id="KW-0812">Transmembrane</keyword>
<dbReference type="PANTHER" id="PTHR11795:SF445">
    <property type="entry name" value="AMINO ACID ABC TRANSPORTER PERMEASE PROTEIN"/>
    <property type="match status" value="1"/>
</dbReference>
<dbReference type="Pfam" id="PF02653">
    <property type="entry name" value="BPD_transp_2"/>
    <property type="match status" value="1"/>
</dbReference>
<evidence type="ECO:0000256" key="1">
    <source>
        <dbReference type="ARBA" id="ARBA00004651"/>
    </source>
</evidence>
<dbReference type="GO" id="GO:0005975">
    <property type="term" value="P:carbohydrate metabolic process"/>
    <property type="evidence" value="ECO:0007669"/>
    <property type="project" value="UniProtKB-ARBA"/>
</dbReference>
<dbReference type="InterPro" id="IPR052157">
    <property type="entry name" value="BCAA_transport_permease"/>
</dbReference>
<dbReference type="GO" id="GO:0006865">
    <property type="term" value="P:amino acid transport"/>
    <property type="evidence" value="ECO:0007669"/>
    <property type="project" value="UniProtKB-KW"/>
</dbReference>
<evidence type="ECO:0000313" key="12">
    <source>
        <dbReference type="Proteomes" id="UP000319769"/>
    </source>
</evidence>
<keyword evidence="6 9" id="KW-1133">Transmembrane helix</keyword>
<dbReference type="AlphaFoldDB" id="A0A5N0VLW8"/>
<dbReference type="Proteomes" id="UP000319769">
    <property type="component" value="Unassembled WGS sequence"/>
</dbReference>
<dbReference type="CDD" id="cd06582">
    <property type="entry name" value="TM_PBP1_LivH_like"/>
    <property type="match status" value="1"/>
</dbReference>
<feature type="transmembrane region" description="Helical" evidence="9">
    <location>
        <begin position="196"/>
        <end position="222"/>
    </location>
</feature>
<evidence type="ECO:0000256" key="3">
    <source>
        <dbReference type="ARBA" id="ARBA00022475"/>
    </source>
</evidence>
<protein>
    <submittedName>
        <fullName evidence="11">Branched-chain amino acid ABC transporter permease</fullName>
    </submittedName>
</protein>
<dbReference type="InterPro" id="IPR013783">
    <property type="entry name" value="Ig-like_fold"/>
</dbReference>
<accession>A0A5N0VLW8</accession>
<feature type="transmembrane region" description="Helical" evidence="9">
    <location>
        <begin position="242"/>
        <end position="263"/>
    </location>
</feature>
<evidence type="ECO:0000256" key="4">
    <source>
        <dbReference type="ARBA" id="ARBA00022692"/>
    </source>
</evidence>
<proteinExistence type="inferred from homology"/>
<evidence type="ECO:0000313" key="11">
    <source>
        <dbReference type="EMBL" id="KAA9165611.1"/>
    </source>
</evidence>
<evidence type="ECO:0000256" key="7">
    <source>
        <dbReference type="ARBA" id="ARBA00023136"/>
    </source>
</evidence>
<evidence type="ECO:0000256" key="2">
    <source>
        <dbReference type="ARBA" id="ARBA00022448"/>
    </source>
</evidence>
<feature type="transmembrane region" description="Helical" evidence="9">
    <location>
        <begin position="156"/>
        <end position="176"/>
    </location>
</feature>
<dbReference type="PANTHER" id="PTHR11795">
    <property type="entry name" value="BRANCHED-CHAIN AMINO ACID TRANSPORT SYSTEM PERMEASE PROTEIN LIVH"/>
    <property type="match status" value="1"/>
</dbReference>
<keyword evidence="10" id="KW-0732">Signal</keyword>
<dbReference type="RefSeq" id="WP_144748602.1">
    <property type="nucleotide sequence ID" value="NZ_VMNW02000005.1"/>
</dbReference>
<evidence type="ECO:0000256" key="10">
    <source>
        <dbReference type="SAM" id="SignalP"/>
    </source>
</evidence>
<feature type="transmembrane region" description="Helical" evidence="9">
    <location>
        <begin position="371"/>
        <end position="399"/>
    </location>
</feature>
<comment type="similarity">
    <text evidence="8">Belongs to the binding-protein-dependent transport system permease family. LivHM subfamily.</text>
</comment>
<keyword evidence="12" id="KW-1185">Reference proteome</keyword>
<dbReference type="Gene3D" id="2.60.40.10">
    <property type="entry name" value="Immunoglobulins"/>
    <property type="match status" value="1"/>
</dbReference>
<feature type="signal peptide" evidence="10">
    <location>
        <begin position="1"/>
        <end position="31"/>
    </location>
</feature>
<feature type="transmembrane region" description="Helical" evidence="9">
    <location>
        <begin position="411"/>
        <end position="427"/>
    </location>
</feature>
<name>A0A5N0VLW8_9PSEU</name>
<feature type="transmembrane region" description="Helical" evidence="9">
    <location>
        <begin position="284"/>
        <end position="310"/>
    </location>
</feature>
<gene>
    <name evidence="11" type="ORF">FPZ12_005975</name>
</gene>
<organism evidence="11 12">
    <name type="scientific">Amycolatopsis acidicola</name>
    <dbReference type="NCBI Taxonomy" id="2596893"/>
    <lineage>
        <taxon>Bacteria</taxon>
        <taxon>Bacillati</taxon>
        <taxon>Actinomycetota</taxon>
        <taxon>Actinomycetes</taxon>
        <taxon>Pseudonocardiales</taxon>
        <taxon>Pseudonocardiaceae</taxon>
        <taxon>Amycolatopsis</taxon>
    </lineage>
</organism>
<dbReference type="GO" id="GO:0022857">
    <property type="term" value="F:transmembrane transporter activity"/>
    <property type="evidence" value="ECO:0007669"/>
    <property type="project" value="InterPro"/>
</dbReference>
<feature type="transmembrane region" description="Helical" evidence="9">
    <location>
        <begin position="340"/>
        <end position="359"/>
    </location>
</feature>
<evidence type="ECO:0000256" key="5">
    <source>
        <dbReference type="ARBA" id="ARBA00022970"/>
    </source>
</evidence>
<evidence type="ECO:0000256" key="8">
    <source>
        <dbReference type="ARBA" id="ARBA00037998"/>
    </source>
</evidence>
<dbReference type="EMBL" id="VMNW02000005">
    <property type="protein sequence ID" value="KAA9165611.1"/>
    <property type="molecule type" value="Genomic_DNA"/>
</dbReference>
<comment type="caution">
    <text evidence="11">The sequence shown here is derived from an EMBL/GenBank/DDBJ whole genome shotgun (WGS) entry which is preliminary data.</text>
</comment>
<keyword evidence="5" id="KW-0029">Amino-acid transport</keyword>
<evidence type="ECO:0000256" key="6">
    <source>
        <dbReference type="ARBA" id="ARBA00022989"/>
    </source>
</evidence>
<reference evidence="11" key="1">
    <citation type="submission" date="2019-09" db="EMBL/GenBank/DDBJ databases">
        <authorList>
            <person name="Teo W.F.A."/>
            <person name="Duangmal K."/>
        </authorList>
    </citation>
    <scope>NUCLEOTIDE SEQUENCE [LARGE SCALE GENOMIC DNA]</scope>
    <source>
        <strain evidence="11">K81G1</strain>
    </source>
</reference>
<keyword evidence="2" id="KW-0813">Transport</keyword>
<feature type="chain" id="PRO_5024391542" evidence="10">
    <location>
        <begin position="32"/>
        <end position="439"/>
    </location>
</feature>
<dbReference type="InterPro" id="IPR001851">
    <property type="entry name" value="ABC_transp_permease"/>
</dbReference>